<dbReference type="AlphaFoldDB" id="A0A8T0PPX6"/>
<sequence>MTIFTSFCSTPTIVPLLDMANPPTIVLSLRAEAPLDNAVVEPTIKNVVDVPAMGNPNDVLPRRSSRRRRVRAGDRFQPTGSNFSLKLTDGEIEEDIYAMTGALPRDHPHRRPAPLQEKLNRLVPGGSLAGLTPETYPLRPQDP</sequence>
<comment type="caution">
    <text evidence="2">The sequence shown here is derived from an EMBL/GenBank/DDBJ whole genome shotgun (WGS) entry which is preliminary data.</text>
</comment>
<protein>
    <submittedName>
        <fullName evidence="2">Uncharacterized protein</fullName>
    </submittedName>
</protein>
<gene>
    <name evidence="2" type="ORF">PVAP13_8KG379800</name>
</gene>
<feature type="region of interest" description="Disordered" evidence="1">
    <location>
        <begin position="118"/>
        <end position="143"/>
    </location>
</feature>
<dbReference type="Pfam" id="PF07797">
    <property type="entry name" value="DUF1639"/>
    <property type="match status" value="1"/>
</dbReference>
<dbReference type="InterPro" id="IPR012438">
    <property type="entry name" value="DUF1639"/>
</dbReference>
<evidence type="ECO:0000256" key="1">
    <source>
        <dbReference type="SAM" id="MobiDB-lite"/>
    </source>
</evidence>
<dbReference type="PANTHER" id="PTHR33130">
    <property type="entry name" value="PUTATIVE (DUF1639)-RELATED"/>
    <property type="match status" value="1"/>
</dbReference>
<proteinExistence type="predicted"/>
<evidence type="ECO:0000313" key="3">
    <source>
        <dbReference type="Proteomes" id="UP000823388"/>
    </source>
</evidence>
<dbReference type="EMBL" id="CM029051">
    <property type="protein sequence ID" value="KAG2564003.1"/>
    <property type="molecule type" value="Genomic_DNA"/>
</dbReference>
<evidence type="ECO:0000313" key="2">
    <source>
        <dbReference type="EMBL" id="KAG2564003.1"/>
    </source>
</evidence>
<dbReference type="Proteomes" id="UP000823388">
    <property type="component" value="Chromosome 8K"/>
</dbReference>
<accession>A0A8T0PPX6</accession>
<dbReference type="PANTHER" id="PTHR33130:SF86">
    <property type="entry name" value="OS01G0132500 PROTEIN"/>
    <property type="match status" value="1"/>
</dbReference>
<reference evidence="2" key="1">
    <citation type="submission" date="2020-05" db="EMBL/GenBank/DDBJ databases">
        <title>WGS assembly of Panicum virgatum.</title>
        <authorList>
            <person name="Lovell J.T."/>
            <person name="Jenkins J."/>
            <person name="Shu S."/>
            <person name="Juenger T.E."/>
            <person name="Schmutz J."/>
        </authorList>
    </citation>
    <scope>NUCLEOTIDE SEQUENCE</scope>
    <source>
        <strain evidence="2">AP13</strain>
    </source>
</reference>
<name>A0A8T0PPX6_PANVG</name>
<keyword evidence="3" id="KW-1185">Reference proteome</keyword>
<feature type="region of interest" description="Disordered" evidence="1">
    <location>
        <begin position="50"/>
        <end position="87"/>
    </location>
</feature>
<organism evidence="2 3">
    <name type="scientific">Panicum virgatum</name>
    <name type="common">Blackwell switchgrass</name>
    <dbReference type="NCBI Taxonomy" id="38727"/>
    <lineage>
        <taxon>Eukaryota</taxon>
        <taxon>Viridiplantae</taxon>
        <taxon>Streptophyta</taxon>
        <taxon>Embryophyta</taxon>
        <taxon>Tracheophyta</taxon>
        <taxon>Spermatophyta</taxon>
        <taxon>Magnoliopsida</taxon>
        <taxon>Liliopsida</taxon>
        <taxon>Poales</taxon>
        <taxon>Poaceae</taxon>
        <taxon>PACMAD clade</taxon>
        <taxon>Panicoideae</taxon>
        <taxon>Panicodae</taxon>
        <taxon>Paniceae</taxon>
        <taxon>Panicinae</taxon>
        <taxon>Panicum</taxon>
        <taxon>Panicum sect. Hiantes</taxon>
    </lineage>
</organism>